<keyword evidence="6" id="KW-1185">Reference proteome</keyword>
<dbReference type="Gene3D" id="3.40.50.12780">
    <property type="entry name" value="N-terminal domain of ligase-like"/>
    <property type="match status" value="1"/>
</dbReference>
<evidence type="ECO:0000259" key="4">
    <source>
        <dbReference type="Pfam" id="PF13193"/>
    </source>
</evidence>
<dbReference type="Pfam" id="PF13193">
    <property type="entry name" value="AMP-binding_C"/>
    <property type="match status" value="1"/>
</dbReference>
<accession>A0A6A8GJ76</accession>
<evidence type="ECO:0000256" key="2">
    <source>
        <dbReference type="ARBA" id="ARBA00022598"/>
    </source>
</evidence>
<dbReference type="PANTHER" id="PTHR43201:SF5">
    <property type="entry name" value="MEDIUM-CHAIN ACYL-COA LIGASE ACSF2, MITOCHONDRIAL"/>
    <property type="match status" value="1"/>
</dbReference>
<dbReference type="InterPro" id="IPR045851">
    <property type="entry name" value="AMP-bd_C_sf"/>
</dbReference>
<gene>
    <name evidence="5" type="ORF">GJR96_15840</name>
</gene>
<dbReference type="GO" id="GO:0006631">
    <property type="term" value="P:fatty acid metabolic process"/>
    <property type="evidence" value="ECO:0007669"/>
    <property type="project" value="TreeGrafter"/>
</dbReference>
<evidence type="ECO:0000313" key="6">
    <source>
        <dbReference type="Proteomes" id="UP000439022"/>
    </source>
</evidence>
<dbReference type="InterPro" id="IPR042099">
    <property type="entry name" value="ANL_N_sf"/>
</dbReference>
<dbReference type="GO" id="GO:0031956">
    <property type="term" value="F:medium-chain fatty acid-CoA ligase activity"/>
    <property type="evidence" value="ECO:0007669"/>
    <property type="project" value="TreeGrafter"/>
</dbReference>
<protein>
    <submittedName>
        <fullName evidence="5">AMP-binding protein</fullName>
    </submittedName>
</protein>
<dbReference type="PANTHER" id="PTHR43201">
    <property type="entry name" value="ACYL-COA SYNTHETASE"/>
    <property type="match status" value="1"/>
</dbReference>
<dbReference type="Proteomes" id="UP000439022">
    <property type="component" value="Unassembled WGS sequence"/>
</dbReference>
<dbReference type="PROSITE" id="PS00455">
    <property type="entry name" value="AMP_BINDING"/>
    <property type="match status" value="1"/>
</dbReference>
<dbReference type="SUPFAM" id="SSF56801">
    <property type="entry name" value="Acetyl-CoA synthetase-like"/>
    <property type="match status" value="1"/>
</dbReference>
<dbReference type="EMBL" id="WKJO01000002">
    <property type="protein sequence ID" value="MRX23424.1"/>
    <property type="molecule type" value="Genomic_DNA"/>
</dbReference>
<dbReference type="Gene3D" id="3.30.300.30">
    <property type="match status" value="1"/>
</dbReference>
<proteinExistence type="inferred from homology"/>
<organism evidence="5 6">
    <name type="scientific">Haloferax litoreum</name>
    <dbReference type="NCBI Taxonomy" id="2666140"/>
    <lineage>
        <taxon>Archaea</taxon>
        <taxon>Methanobacteriati</taxon>
        <taxon>Methanobacteriota</taxon>
        <taxon>Stenosarchaea group</taxon>
        <taxon>Halobacteria</taxon>
        <taxon>Halobacteriales</taxon>
        <taxon>Haloferacaceae</taxon>
        <taxon>Haloferax</taxon>
    </lineage>
</organism>
<evidence type="ECO:0000313" key="5">
    <source>
        <dbReference type="EMBL" id="MRX23424.1"/>
    </source>
</evidence>
<evidence type="ECO:0000259" key="3">
    <source>
        <dbReference type="Pfam" id="PF00501"/>
    </source>
</evidence>
<dbReference type="InterPro" id="IPR000873">
    <property type="entry name" value="AMP-dep_synth/lig_dom"/>
</dbReference>
<dbReference type="AlphaFoldDB" id="A0A6A8GJ76"/>
<comment type="caution">
    <text evidence="5">The sequence shown here is derived from an EMBL/GenBank/DDBJ whole genome shotgun (WGS) entry which is preliminary data.</text>
</comment>
<feature type="domain" description="AMP-binding enzyme C-terminal" evidence="4">
    <location>
        <begin position="428"/>
        <end position="507"/>
    </location>
</feature>
<dbReference type="InterPro" id="IPR020845">
    <property type="entry name" value="AMP-binding_CS"/>
</dbReference>
<evidence type="ECO:0000256" key="1">
    <source>
        <dbReference type="ARBA" id="ARBA00006432"/>
    </source>
</evidence>
<dbReference type="RefSeq" id="WP_151164245.1">
    <property type="nucleotide sequence ID" value="NZ_WKJO01000002.1"/>
</dbReference>
<keyword evidence="2" id="KW-0436">Ligase</keyword>
<comment type="similarity">
    <text evidence="1">Belongs to the ATP-dependent AMP-binding enzyme family.</text>
</comment>
<name>A0A6A8GJ76_9EURY</name>
<sequence length="516" mass="56658">MLPLQRSYLEQSAKWRPDSIALRAVDTGETLSYEALDERANQFANALSSLGIRQGDRVALALYNTFEFPIAMYGCHKGGFVPVALNYRFATEDFTHAISTVNPSAVVYDTATREALRPAIDELRGGMRLVTVGGDDDDAVRFDELLDSAPSTTPPEFFRDDEDISYMFFTSGTTGNPKAVAHSVRSGRERTVTSIIANSLSPQSVCLLLLPFFHGGGMDSTLRAVVSVGAELLLVRKPTSEGIPDLIEEFGVTDVRSVPTTLKRVLDDPGCADRDFSTIECWRATGAVLTESLAKDVIENVTPNLYNAYGSSEGGTNVVLRPEDLPGKAGTVGKAALGNEVRVIAYEPGRDVPPSEEVPVGEEGEVIIRSPQLYHGYFGNAEATNERVRDGWYYTHDIGVIDEDRYLIIKGRTDDMILSGGELVSAVEVEEVLESHEKVSEAIVVGRPDDEWGQVVKAVIAPRNGVETEAIEDELEAYCRDHPSLARYKRPREYELVEELDHNETGKKLRATYQTA</sequence>
<reference evidence="5 6" key="1">
    <citation type="submission" date="2019-11" db="EMBL/GenBank/DDBJ databases">
        <title>Whole genome sequence of Haloferax sp. MBLA0076.</title>
        <authorList>
            <person name="Seo M.-J."/>
            <person name="Cho E.-S."/>
        </authorList>
    </citation>
    <scope>NUCLEOTIDE SEQUENCE [LARGE SCALE GENOMIC DNA]</scope>
    <source>
        <strain evidence="5 6">MBLA0076</strain>
    </source>
</reference>
<dbReference type="InterPro" id="IPR025110">
    <property type="entry name" value="AMP-bd_C"/>
</dbReference>
<feature type="domain" description="AMP-dependent synthetase/ligase" evidence="3">
    <location>
        <begin position="9"/>
        <end position="378"/>
    </location>
</feature>
<dbReference type="Pfam" id="PF00501">
    <property type="entry name" value="AMP-binding"/>
    <property type="match status" value="1"/>
</dbReference>